<dbReference type="SUPFAM" id="SSF46955">
    <property type="entry name" value="Putative DNA-binding domain"/>
    <property type="match status" value="1"/>
</dbReference>
<dbReference type="SMART" id="SM00422">
    <property type="entry name" value="HTH_MERR"/>
    <property type="match status" value="1"/>
</dbReference>
<keyword evidence="2" id="KW-0805">Transcription regulation</keyword>
<proteinExistence type="predicted"/>
<dbReference type="Gene3D" id="1.10.1660.10">
    <property type="match status" value="1"/>
</dbReference>
<dbReference type="GO" id="GO:0003677">
    <property type="term" value="F:DNA binding"/>
    <property type="evidence" value="ECO:0007669"/>
    <property type="project" value="UniProtKB-KW"/>
</dbReference>
<keyword evidence="4" id="KW-0804">Transcription</keyword>
<dbReference type="PROSITE" id="PS50937">
    <property type="entry name" value="HTH_MERR_2"/>
    <property type="match status" value="1"/>
</dbReference>
<dbReference type="AlphaFoldDB" id="A0A3G9IVM3"/>
<dbReference type="PRINTS" id="PR00040">
    <property type="entry name" value="HTHMERR"/>
</dbReference>
<keyword evidence="6" id="KW-1185">Reference proteome</keyword>
<evidence type="ECO:0000256" key="4">
    <source>
        <dbReference type="ARBA" id="ARBA00023163"/>
    </source>
</evidence>
<organism evidence="5 6">
    <name type="scientific">Paenibacillus baekrokdamisoli</name>
    <dbReference type="NCBI Taxonomy" id="1712516"/>
    <lineage>
        <taxon>Bacteria</taxon>
        <taxon>Bacillati</taxon>
        <taxon>Bacillota</taxon>
        <taxon>Bacilli</taxon>
        <taxon>Bacillales</taxon>
        <taxon>Paenibacillaceae</taxon>
        <taxon>Paenibacillus</taxon>
    </lineage>
</organism>
<evidence type="ECO:0000256" key="3">
    <source>
        <dbReference type="ARBA" id="ARBA00023125"/>
    </source>
</evidence>
<dbReference type="RefSeq" id="WP_125661659.1">
    <property type="nucleotide sequence ID" value="NZ_AP019308.1"/>
</dbReference>
<reference evidence="5 6" key="1">
    <citation type="submission" date="2018-11" db="EMBL/GenBank/DDBJ databases">
        <title>Complete genome sequence of Paenibacillus baekrokdamisoli strain KCTC 33723.</title>
        <authorList>
            <person name="Kang S.W."/>
            <person name="Lee K.C."/>
            <person name="Kim K.K."/>
            <person name="Kim J.S."/>
            <person name="Kim D.S."/>
            <person name="Ko S.H."/>
            <person name="Yang S.H."/>
            <person name="Lee J.S."/>
        </authorList>
    </citation>
    <scope>NUCLEOTIDE SEQUENCE [LARGE SCALE GENOMIC DNA]</scope>
    <source>
        <strain evidence="5 6">KCTC 33723</strain>
    </source>
</reference>
<keyword evidence="1" id="KW-0678">Repressor</keyword>
<dbReference type="EMBL" id="AP019308">
    <property type="protein sequence ID" value="BBH22870.1"/>
    <property type="molecule type" value="Genomic_DNA"/>
</dbReference>
<accession>A0A3G9IVM3</accession>
<dbReference type="PANTHER" id="PTHR30204:SF69">
    <property type="entry name" value="MERR-FAMILY TRANSCRIPTIONAL REGULATOR"/>
    <property type="match status" value="1"/>
</dbReference>
<dbReference type="InterPro" id="IPR047057">
    <property type="entry name" value="MerR_fam"/>
</dbReference>
<dbReference type="GO" id="GO:0003700">
    <property type="term" value="F:DNA-binding transcription factor activity"/>
    <property type="evidence" value="ECO:0007669"/>
    <property type="project" value="InterPro"/>
</dbReference>
<name>A0A3G9IVM3_9BACL</name>
<dbReference type="Pfam" id="PF13411">
    <property type="entry name" value="MerR_1"/>
    <property type="match status" value="1"/>
</dbReference>
<dbReference type="CDD" id="cd01109">
    <property type="entry name" value="HTH_YyaN"/>
    <property type="match status" value="1"/>
</dbReference>
<evidence type="ECO:0000313" key="5">
    <source>
        <dbReference type="EMBL" id="BBH22870.1"/>
    </source>
</evidence>
<dbReference type="PANTHER" id="PTHR30204">
    <property type="entry name" value="REDOX-CYCLING DRUG-SENSING TRANSCRIPTIONAL ACTIVATOR SOXR"/>
    <property type="match status" value="1"/>
</dbReference>
<dbReference type="InterPro" id="IPR009061">
    <property type="entry name" value="DNA-bd_dom_put_sf"/>
</dbReference>
<dbReference type="PROSITE" id="PS00552">
    <property type="entry name" value="HTH_MERR_1"/>
    <property type="match status" value="1"/>
</dbReference>
<dbReference type="Proteomes" id="UP000275368">
    <property type="component" value="Chromosome"/>
</dbReference>
<gene>
    <name evidence="5" type="primary">yyaN</name>
    <name evidence="5" type="ORF">Back11_42150</name>
</gene>
<evidence type="ECO:0000313" key="6">
    <source>
        <dbReference type="Proteomes" id="UP000275368"/>
    </source>
</evidence>
<dbReference type="OrthoDB" id="9811174at2"/>
<dbReference type="KEGG" id="pbk:Back11_42150"/>
<evidence type="ECO:0000256" key="1">
    <source>
        <dbReference type="ARBA" id="ARBA00022491"/>
    </source>
</evidence>
<protein>
    <submittedName>
        <fullName evidence="5">Putative HTH-type transcriptional regulator YyaN</fullName>
    </submittedName>
</protein>
<keyword evidence="3" id="KW-0238">DNA-binding</keyword>
<evidence type="ECO:0000256" key="2">
    <source>
        <dbReference type="ARBA" id="ARBA00023015"/>
    </source>
</evidence>
<sequence>MYSIGEMSKLTGITAFTLRYYEKVGVLPQPSRQNGVRRYDDQDLQFIRFIHGLKETGMGLEDIAAFTEDGCLLHQSKVDEDEHEGIREVLQKRLLILNQHIVKLEQHMRQLEKVKAVAQEKTAYYSLRLQEQQE</sequence>
<dbReference type="InterPro" id="IPR000551">
    <property type="entry name" value="MerR-type_HTH_dom"/>
</dbReference>